<dbReference type="PROSITE" id="PS51257">
    <property type="entry name" value="PROKAR_LIPOPROTEIN"/>
    <property type="match status" value="1"/>
</dbReference>
<feature type="chain" id="PRO_5046679796" description="TIGR03759 family integrating conjugative element protein" evidence="1">
    <location>
        <begin position="22"/>
        <end position="266"/>
    </location>
</feature>
<dbReference type="Proteomes" id="UP000248090">
    <property type="component" value="Unassembled WGS sequence"/>
</dbReference>
<organism evidence="2 3">
    <name type="scientific">Pokkaliibacter plantistimulans</name>
    <dbReference type="NCBI Taxonomy" id="1635171"/>
    <lineage>
        <taxon>Bacteria</taxon>
        <taxon>Pseudomonadati</taxon>
        <taxon>Pseudomonadota</taxon>
        <taxon>Gammaproteobacteria</taxon>
        <taxon>Oceanospirillales</taxon>
        <taxon>Balneatrichaceae</taxon>
        <taxon>Pokkaliibacter</taxon>
    </lineage>
</organism>
<dbReference type="NCBIfam" id="TIGR03759">
    <property type="entry name" value="conj_TIGR03759"/>
    <property type="match status" value="1"/>
</dbReference>
<feature type="signal peptide" evidence="1">
    <location>
        <begin position="1"/>
        <end position="21"/>
    </location>
</feature>
<gene>
    <name evidence="2" type="ORF">WH50_15340</name>
</gene>
<dbReference type="RefSeq" id="WP_110188114.1">
    <property type="nucleotide sequence ID" value="NZ_LAPT01000076.1"/>
</dbReference>
<dbReference type="InterPro" id="IPR022293">
    <property type="entry name" value="Integrating-conj_element"/>
</dbReference>
<evidence type="ECO:0000256" key="1">
    <source>
        <dbReference type="SAM" id="SignalP"/>
    </source>
</evidence>
<keyword evidence="3" id="KW-1185">Reference proteome</keyword>
<reference evidence="2 3" key="1">
    <citation type="submission" date="2015-03" db="EMBL/GenBank/DDBJ databases">
        <authorList>
            <person name="Krishnan R."/>
            <person name="Midha S."/>
            <person name="Patil P.B."/>
            <person name="Rameshkumar N."/>
        </authorList>
    </citation>
    <scope>NUCLEOTIDE SEQUENCE [LARGE SCALE GENOMIC DNA]</scope>
    <source>
        <strain evidence="2 3">L1E11</strain>
    </source>
</reference>
<accession>A0ABX5LYA8</accession>
<name>A0ABX5LYA8_9GAMM</name>
<proteinExistence type="predicted"/>
<evidence type="ECO:0000313" key="2">
    <source>
        <dbReference type="EMBL" id="PXF30438.1"/>
    </source>
</evidence>
<evidence type="ECO:0000313" key="3">
    <source>
        <dbReference type="Proteomes" id="UP000248090"/>
    </source>
</evidence>
<evidence type="ECO:0008006" key="4">
    <source>
        <dbReference type="Google" id="ProtNLM"/>
    </source>
</evidence>
<comment type="caution">
    <text evidence="2">The sequence shown here is derived from an EMBL/GenBank/DDBJ whole genome shotgun (WGS) entry which is preliminary data.</text>
</comment>
<sequence length="266" mass="28271">MRSLTWLVLGVSLSVAGSCLAGSVGTSQSQATQSQATQSQGVQSQAVDSTATAAEWGLSADEWSQYQQAMAGQRGIWSPGLDPVTTLGVTAKTDAERRHYAELFVKAEAARVERELAFQKAVDAAWARLLPTTQPIMGLARSSPTTSASPFGAGQPAVPSVDVMSAGRVALFVRDNCVLCDRELKKLLSQNRPIDIYLVGSEGNDRTIQLWALARGISPAAVTSKHITLNHDNGTWAAMAGAAHAGDLPGMMQQIAGEWRIVREPQ</sequence>
<protein>
    <recommendedName>
        <fullName evidence="4">TIGR03759 family integrating conjugative element protein</fullName>
    </recommendedName>
</protein>
<dbReference type="EMBL" id="LAPT01000076">
    <property type="protein sequence ID" value="PXF30438.1"/>
    <property type="molecule type" value="Genomic_DNA"/>
</dbReference>
<keyword evidence="1" id="KW-0732">Signal</keyword>